<protein>
    <submittedName>
        <fullName evidence="2">Uncharacterized protein</fullName>
    </submittedName>
</protein>
<accession>A0AB34HW36</accession>
<evidence type="ECO:0000256" key="1">
    <source>
        <dbReference type="SAM" id="MobiDB-lite"/>
    </source>
</evidence>
<organism evidence="2 3">
    <name type="scientific">Eschrichtius robustus</name>
    <name type="common">California gray whale</name>
    <name type="synonym">Eschrichtius gibbosus</name>
    <dbReference type="NCBI Taxonomy" id="9764"/>
    <lineage>
        <taxon>Eukaryota</taxon>
        <taxon>Metazoa</taxon>
        <taxon>Chordata</taxon>
        <taxon>Craniata</taxon>
        <taxon>Vertebrata</taxon>
        <taxon>Euteleostomi</taxon>
        <taxon>Mammalia</taxon>
        <taxon>Eutheria</taxon>
        <taxon>Laurasiatheria</taxon>
        <taxon>Artiodactyla</taxon>
        <taxon>Whippomorpha</taxon>
        <taxon>Cetacea</taxon>
        <taxon>Mysticeti</taxon>
        <taxon>Eschrichtiidae</taxon>
        <taxon>Eschrichtius</taxon>
    </lineage>
</organism>
<sequence length="117" mass="11866">MSGGKEEAAASRQLGCGARSHRTRSASSSRAAPARSPRRGAPAVLAAPRPQPRRVAAAAPRPRSSPRPAPPGPSSPRPNPVNPAPPRAAEPFPPSPSGQVAARKLLQRLGSGTSPAP</sequence>
<feature type="compositionally biased region" description="Low complexity" evidence="1">
    <location>
        <begin position="25"/>
        <end position="62"/>
    </location>
</feature>
<reference evidence="2 3" key="1">
    <citation type="submission" date="2022-11" db="EMBL/GenBank/DDBJ databases">
        <title>Whole genome sequence of Eschrichtius robustus ER-17-0199.</title>
        <authorList>
            <person name="Bruniche-Olsen A."/>
            <person name="Black A.N."/>
            <person name="Fields C.J."/>
            <person name="Walden K."/>
            <person name="Dewoody J.A."/>
        </authorList>
    </citation>
    <scope>NUCLEOTIDE SEQUENCE [LARGE SCALE GENOMIC DNA]</scope>
    <source>
        <strain evidence="2">ER-17-0199</strain>
        <tissue evidence="2">Blubber</tissue>
    </source>
</reference>
<keyword evidence="3" id="KW-1185">Reference proteome</keyword>
<proteinExistence type="predicted"/>
<feature type="compositionally biased region" description="Pro residues" evidence="1">
    <location>
        <begin position="63"/>
        <end position="96"/>
    </location>
</feature>
<dbReference type="AlphaFoldDB" id="A0AB34HW36"/>
<evidence type="ECO:0000313" key="2">
    <source>
        <dbReference type="EMBL" id="KAJ8795262.1"/>
    </source>
</evidence>
<gene>
    <name evidence="2" type="ORF">J1605_002886</name>
</gene>
<feature type="region of interest" description="Disordered" evidence="1">
    <location>
        <begin position="1"/>
        <end position="117"/>
    </location>
</feature>
<name>A0AB34HW36_ESCRO</name>
<evidence type="ECO:0000313" key="3">
    <source>
        <dbReference type="Proteomes" id="UP001159641"/>
    </source>
</evidence>
<dbReference type="EMBL" id="JAIQCJ010000586">
    <property type="protein sequence ID" value="KAJ8795262.1"/>
    <property type="molecule type" value="Genomic_DNA"/>
</dbReference>
<comment type="caution">
    <text evidence="2">The sequence shown here is derived from an EMBL/GenBank/DDBJ whole genome shotgun (WGS) entry which is preliminary data.</text>
</comment>
<dbReference type="Proteomes" id="UP001159641">
    <property type="component" value="Unassembled WGS sequence"/>
</dbReference>